<evidence type="ECO:0000313" key="1">
    <source>
        <dbReference type="EMBL" id="TXC63702.1"/>
    </source>
</evidence>
<dbReference type="Proteomes" id="UP000321249">
    <property type="component" value="Unassembled WGS sequence"/>
</dbReference>
<gene>
    <name evidence="1" type="ORF">FRZ32_08545</name>
</gene>
<dbReference type="RefSeq" id="WP_147043108.1">
    <property type="nucleotide sequence ID" value="NZ_BAABIR010000004.1"/>
</dbReference>
<protein>
    <submittedName>
        <fullName evidence="1">Uncharacterized protein</fullName>
    </submittedName>
</protein>
<reference evidence="1 2" key="1">
    <citation type="journal article" date="2015" name="J. Microbiol.">
        <title>Sphingosinicella ginsenosidimutans sp. nov., with ginsenoside converting activity.</title>
        <authorList>
            <person name="Kim J.K."/>
            <person name="Kang M.S."/>
            <person name="Park S.C."/>
            <person name="Kim K.M."/>
            <person name="Choi K."/>
            <person name="Yoon M.H."/>
            <person name="Im W.T."/>
        </authorList>
    </citation>
    <scope>NUCLEOTIDE SEQUENCE [LARGE SCALE GENOMIC DNA]</scope>
    <source>
        <strain evidence="1 2">BS-11</strain>
    </source>
</reference>
<comment type="caution">
    <text evidence="1">The sequence shown here is derived from an EMBL/GenBank/DDBJ whole genome shotgun (WGS) entry which is preliminary data.</text>
</comment>
<proteinExistence type="predicted"/>
<dbReference type="AlphaFoldDB" id="A0A5C6TTH9"/>
<sequence length="80" mass="8799">MLPLILAYLALSAIASLFIWCACVLAARADEALEDWPDQVADCDDPRVSALAAELNARREGSDFSFHEAPIEQGRERDHA</sequence>
<organism evidence="1 2">
    <name type="scientific">Allosphingosinicella ginsenosidimutans</name>
    <dbReference type="NCBI Taxonomy" id="1176539"/>
    <lineage>
        <taxon>Bacteria</taxon>
        <taxon>Pseudomonadati</taxon>
        <taxon>Pseudomonadota</taxon>
        <taxon>Alphaproteobacteria</taxon>
        <taxon>Sphingomonadales</taxon>
        <taxon>Sphingomonadaceae</taxon>
        <taxon>Allosphingosinicella</taxon>
    </lineage>
</organism>
<keyword evidence="2" id="KW-1185">Reference proteome</keyword>
<accession>A0A5C6TTH9</accession>
<dbReference type="EMBL" id="VOQQ01000001">
    <property type="protein sequence ID" value="TXC63702.1"/>
    <property type="molecule type" value="Genomic_DNA"/>
</dbReference>
<name>A0A5C6TTH9_9SPHN</name>
<evidence type="ECO:0000313" key="2">
    <source>
        <dbReference type="Proteomes" id="UP000321249"/>
    </source>
</evidence>